<dbReference type="EMBL" id="CAJEWN010000146">
    <property type="protein sequence ID" value="CAD2168886.1"/>
    <property type="molecule type" value="Genomic_DNA"/>
</dbReference>
<sequence length="47" mass="5593">MLSVNKMFFFLIHQLGLNMTLYLVNKTKELKDNAIQMMLRQPNKQHA</sequence>
<accession>A0A6V7V1M5</accession>
<gene>
    <name evidence="1" type="ORF">MENT_LOCUS20222</name>
</gene>
<dbReference type="Proteomes" id="UP000580250">
    <property type="component" value="Unassembled WGS sequence"/>
</dbReference>
<evidence type="ECO:0000313" key="2">
    <source>
        <dbReference type="Proteomes" id="UP000580250"/>
    </source>
</evidence>
<evidence type="ECO:0000313" key="1">
    <source>
        <dbReference type="EMBL" id="CAD2168886.1"/>
    </source>
</evidence>
<name>A0A6V7V1M5_MELEN</name>
<proteinExistence type="predicted"/>
<dbReference type="AlphaFoldDB" id="A0A6V7V1M5"/>
<comment type="caution">
    <text evidence="1">The sequence shown here is derived from an EMBL/GenBank/DDBJ whole genome shotgun (WGS) entry which is preliminary data.</text>
</comment>
<reference evidence="1 2" key="1">
    <citation type="submission" date="2020-08" db="EMBL/GenBank/DDBJ databases">
        <authorList>
            <person name="Koutsovoulos G."/>
            <person name="Danchin GJ E."/>
        </authorList>
    </citation>
    <scope>NUCLEOTIDE SEQUENCE [LARGE SCALE GENOMIC DNA]</scope>
</reference>
<protein>
    <submittedName>
        <fullName evidence="1">Uncharacterized protein</fullName>
    </submittedName>
</protein>
<organism evidence="1 2">
    <name type="scientific">Meloidogyne enterolobii</name>
    <name type="common">Root-knot nematode worm</name>
    <name type="synonym">Meloidogyne mayaguensis</name>
    <dbReference type="NCBI Taxonomy" id="390850"/>
    <lineage>
        <taxon>Eukaryota</taxon>
        <taxon>Metazoa</taxon>
        <taxon>Ecdysozoa</taxon>
        <taxon>Nematoda</taxon>
        <taxon>Chromadorea</taxon>
        <taxon>Rhabditida</taxon>
        <taxon>Tylenchina</taxon>
        <taxon>Tylenchomorpha</taxon>
        <taxon>Tylenchoidea</taxon>
        <taxon>Meloidogynidae</taxon>
        <taxon>Meloidogyninae</taxon>
        <taxon>Meloidogyne</taxon>
    </lineage>
</organism>